<reference evidence="7 8" key="1">
    <citation type="submission" date="2016-10" db="EMBL/GenBank/DDBJ databases">
        <authorList>
            <person name="Varghese N."/>
            <person name="Submissions S."/>
        </authorList>
    </citation>
    <scope>NUCLEOTIDE SEQUENCE [LARGE SCALE GENOMIC DNA]</scope>
    <source>
        <strain evidence="7 8">DSM 16643</strain>
    </source>
</reference>
<feature type="domain" description="Major facilitator superfamily (MFS) profile" evidence="6">
    <location>
        <begin position="14"/>
        <end position="453"/>
    </location>
</feature>
<dbReference type="InterPro" id="IPR020846">
    <property type="entry name" value="MFS_dom"/>
</dbReference>
<keyword evidence="2 5" id="KW-0812">Transmembrane</keyword>
<dbReference type="RefSeq" id="WP_149731298.1">
    <property type="nucleotide sequence ID" value="NZ_FMXB01000004.1"/>
</dbReference>
<feature type="transmembrane region" description="Helical" evidence="5">
    <location>
        <begin position="105"/>
        <end position="126"/>
    </location>
</feature>
<feature type="transmembrane region" description="Helical" evidence="5">
    <location>
        <begin position="169"/>
        <end position="188"/>
    </location>
</feature>
<feature type="transmembrane region" description="Helical" evidence="5">
    <location>
        <begin position="304"/>
        <end position="323"/>
    </location>
</feature>
<dbReference type="PANTHER" id="PTHR23501">
    <property type="entry name" value="MAJOR FACILITATOR SUPERFAMILY"/>
    <property type="match status" value="1"/>
</dbReference>
<evidence type="ECO:0000256" key="3">
    <source>
        <dbReference type="ARBA" id="ARBA00022989"/>
    </source>
</evidence>
<feature type="transmembrane region" description="Helical" evidence="5">
    <location>
        <begin position="138"/>
        <end position="163"/>
    </location>
</feature>
<dbReference type="Pfam" id="PF07690">
    <property type="entry name" value="MFS_1"/>
    <property type="match status" value="1"/>
</dbReference>
<gene>
    <name evidence="7" type="ORF">SAMN02910315_00679</name>
</gene>
<feature type="transmembrane region" description="Helical" evidence="5">
    <location>
        <begin position="52"/>
        <end position="69"/>
    </location>
</feature>
<keyword evidence="3 5" id="KW-1133">Transmembrane helix</keyword>
<dbReference type="InterPro" id="IPR011701">
    <property type="entry name" value="MFS"/>
</dbReference>
<organism evidence="7 8">
    <name type="scientific">Methanobrevibacter millerae</name>
    <dbReference type="NCBI Taxonomy" id="230361"/>
    <lineage>
        <taxon>Archaea</taxon>
        <taxon>Methanobacteriati</taxon>
        <taxon>Methanobacteriota</taxon>
        <taxon>Methanomada group</taxon>
        <taxon>Methanobacteria</taxon>
        <taxon>Methanobacteriales</taxon>
        <taxon>Methanobacteriaceae</taxon>
        <taxon>Methanobrevibacter</taxon>
    </lineage>
</organism>
<proteinExistence type="predicted"/>
<dbReference type="Gene3D" id="1.20.1250.20">
    <property type="entry name" value="MFS general substrate transporter like domains"/>
    <property type="match status" value="2"/>
</dbReference>
<evidence type="ECO:0000313" key="8">
    <source>
        <dbReference type="Proteomes" id="UP000323439"/>
    </source>
</evidence>
<dbReference type="InterPro" id="IPR001958">
    <property type="entry name" value="Tet-R_TetA/multi-R_MdtG-like"/>
</dbReference>
<name>A0A1G5VLE6_9EURY</name>
<sequence length="462" mass="49775">MQKKYLDTKTRNLILILFLVGVFMGCLDTGIIGPVLPSIEQSYHLTSRESSWIFTLFVIFFMIGSPIMAKFSDFYGRKQIFILDVILFGIGSALIALSFNIESILLGRIIQGFGCGGLFPVAGAFVGDAFPLEERGKALGILGSVFGISAIGGPLVGAALIPFGWNWCFTINIPISIILVILSIKILPDLENKRKLSIDYLGIIVLILLSVFLAYGLNQIDSSNFINSLLSINVAPFLVMFIILILIFFKVEKRAEESIVPIHMLKNRDISIACVETLCYGIIYSSVIFVPSLVILSMGLNDQLASLMLIPILGANAVAAPILGKILDSTGSRTIMAVGTFILAIGLAVIALYPRNLILFIVAGCVIGVGMVTIIGAPLRYIVLSEAKPYERGAGQAIVNMLSSAGQLIGGALIGGIIASFTGILGYQISLILSSIVAIIAFLFTLKLKNRNEQIATMKENQ</sequence>
<feature type="transmembrane region" description="Helical" evidence="5">
    <location>
        <begin position="398"/>
        <end position="419"/>
    </location>
</feature>
<protein>
    <submittedName>
        <fullName evidence="7">Predicted arabinose efflux permease, MFS family</fullName>
    </submittedName>
</protein>
<dbReference type="AlphaFoldDB" id="A0A1G5VLE6"/>
<evidence type="ECO:0000259" key="6">
    <source>
        <dbReference type="PROSITE" id="PS50850"/>
    </source>
</evidence>
<dbReference type="PROSITE" id="PS51257">
    <property type="entry name" value="PROKAR_LIPOPROTEIN"/>
    <property type="match status" value="1"/>
</dbReference>
<feature type="transmembrane region" description="Helical" evidence="5">
    <location>
        <begin position="270"/>
        <end position="298"/>
    </location>
</feature>
<accession>A0A1G5VLE6</accession>
<comment type="subcellular location">
    <subcellularLocation>
        <location evidence="1">Membrane</location>
        <topology evidence="1">Multi-pass membrane protein</topology>
    </subcellularLocation>
</comment>
<dbReference type="Proteomes" id="UP000323439">
    <property type="component" value="Unassembled WGS sequence"/>
</dbReference>
<evidence type="ECO:0000256" key="4">
    <source>
        <dbReference type="ARBA" id="ARBA00023136"/>
    </source>
</evidence>
<dbReference type="PRINTS" id="PR01035">
    <property type="entry name" value="TCRTETA"/>
</dbReference>
<keyword evidence="8" id="KW-1185">Reference proteome</keyword>
<evidence type="ECO:0000313" key="7">
    <source>
        <dbReference type="EMBL" id="SDA46047.1"/>
    </source>
</evidence>
<dbReference type="PANTHER" id="PTHR23501:SF190">
    <property type="entry name" value="MAJOR FACILITATOR SUPERFAMILY MFS_1"/>
    <property type="match status" value="1"/>
</dbReference>
<feature type="transmembrane region" description="Helical" evidence="5">
    <location>
        <begin position="358"/>
        <end position="377"/>
    </location>
</feature>
<dbReference type="PROSITE" id="PS50850">
    <property type="entry name" value="MFS"/>
    <property type="match status" value="1"/>
</dbReference>
<dbReference type="GO" id="GO:0022857">
    <property type="term" value="F:transmembrane transporter activity"/>
    <property type="evidence" value="ECO:0007669"/>
    <property type="project" value="InterPro"/>
</dbReference>
<dbReference type="InterPro" id="IPR036259">
    <property type="entry name" value="MFS_trans_sf"/>
</dbReference>
<evidence type="ECO:0000256" key="5">
    <source>
        <dbReference type="SAM" id="Phobius"/>
    </source>
</evidence>
<evidence type="ECO:0000256" key="1">
    <source>
        <dbReference type="ARBA" id="ARBA00004141"/>
    </source>
</evidence>
<feature type="transmembrane region" description="Helical" evidence="5">
    <location>
        <begin position="229"/>
        <end position="249"/>
    </location>
</feature>
<dbReference type="EMBL" id="FMXB01000004">
    <property type="protein sequence ID" value="SDA46047.1"/>
    <property type="molecule type" value="Genomic_DNA"/>
</dbReference>
<keyword evidence="4 5" id="KW-0472">Membrane</keyword>
<feature type="transmembrane region" description="Helical" evidence="5">
    <location>
        <begin position="335"/>
        <end position="352"/>
    </location>
</feature>
<feature type="transmembrane region" description="Helical" evidence="5">
    <location>
        <begin position="12"/>
        <end position="32"/>
    </location>
</feature>
<dbReference type="OrthoDB" id="117970at2157"/>
<feature type="transmembrane region" description="Helical" evidence="5">
    <location>
        <begin position="200"/>
        <end position="217"/>
    </location>
</feature>
<feature type="transmembrane region" description="Helical" evidence="5">
    <location>
        <begin position="81"/>
        <end position="99"/>
    </location>
</feature>
<feature type="transmembrane region" description="Helical" evidence="5">
    <location>
        <begin position="425"/>
        <end position="446"/>
    </location>
</feature>
<evidence type="ECO:0000256" key="2">
    <source>
        <dbReference type="ARBA" id="ARBA00022692"/>
    </source>
</evidence>
<dbReference type="CDD" id="cd17321">
    <property type="entry name" value="MFS_MMR_MDR_like"/>
    <property type="match status" value="1"/>
</dbReference>
<dbReference type="SUPFAM" id="SSF103473">
    <property type="entry name" value="MFS general substrate transporter"/>
    <property type="match status" value="1"/>
</dbReference>
<dbReference type="GO" id="GO:0005886">
    <property type="term" value="C:plasma membrane"/>
    <property type="evidence" value="ECO:0007669"/>
    <property type="project" value="TreeGrafter"/>
</dbReference>